<dbReference type="PIRSF" id="PIRSF006004">
    <property type="entry name" value="CHP00048"/>
    <property type="match status" value="1"/>
</dbReference>
<keyword evidence="7 15" id="KW-0489">Methyltransferase</keyword>
<dbReference type="SUPFAM" id="SSF102114">
    <property type="entry name" value="Radical SAM enzymes"/>
    <property type="match status" value="1"/>
</dbReference>
<comment type="cofactor">
    <cofactor evidence="1">
        <name>[4Fe-4S] cluster</name>
        <dbReference type="ChEBI" id="CHEBI:49883"/>
    </cofactor>
</comment>
<keyword evidence="12" id="KW-0411">Iron-sulfur</keyword>
<evidence type="ECO:0000256" key="8">
    <source>
        <dbReference type="ARBA" id="ARBA00022679"/>
    </source>
</evidence>
<dbReference type="SFLD" id="SFLDG01062">
    <property type="entry name" value="methyltransferase_(Class_A)"/>
    <property type="match status" value="1"/>
</dbReference>
<protein>
    <submittedName>
        <fullName evidence="15">23S rRNA (Adenine(2503)-C(2))-methyltransferase RlmN</fullName>
        <ecNumber evidence="15">2.1.1.192</ecNumber>
    </submittedName>
</protein>
<dbReference type="PROSITE" id="PS51918">
    <property type="entry name" value="RADICAL_SAM"/>
    <property type="match status" value="1"/>
</dbReference>
<dbReference type="InterPro" id="IPR013785">
    <property type="entry name" value="Aldolase_TIM"/>
</dbReference>
<proteinExistence type="inferred from homology"/>
<dbReference type="GO" id="GO:0070475">
    <property type="term" value="P:rRNA base methylation"/>
    <property type="evidence" value="ECO:0007669"/>
    <property type="project" value="InterPro"/>
</dbReference>
<evidence type="ECO:0000313" key="15">
    <source>
        <dbReference type="EMBL" id="QKG79234.1"/>
    </source>
</evidence>
<dbReference type="Gene3D" id="3.20.20.70">
    <property type="entry name" value="Aldolase class I"/>
    <property type="match status" value="1"/>
</dbReference>
<keyword evidence="16" id="KW-1185">Reference proteome</keyword>
<keyword evidence="8 15" id="KW-0808">Transferase</keyword>
<dbReference type="EC" id="2.1.1.192" evidence="15"/>
<organism evidence="15 16">
    <name type="scientific">Tenuifilum thalassicum</name>
    <dbReference type="NCBI Taxonomy" id="2590900"/>
    <lineage>
        <taxon>Bacteria</taxon>
        <taxon>Pseudomonadati</taxon>
        <taxon>Bacteroidota</taxon>
        <taxon>Bacteroidia</taxon>
        <taxon>Bacteroidales</taxon>
        <taxon>Tenuifilaceae</taxon>
        <taxon>Tenuifilum</taxon>
    </lineage>
</organism>
<dbReference type="InterPro" id="IPR040072">
    <property type="entry name" value="Methyltransferase_A"/>
</dbReference>
<dbReference type="InterPro" id="IPR027492">
    <property type="entry name" value="RNA_MTrfase_RlmN"/>
</dbReference>
<keyword evidence="5" id="KW-0963">Cytoplasm</keyword>
<dbReference type="SFLD" id="SFLDF00275">
    <property type="entry name" value="adenosine_C2_methyltransferase"/>
    <property type="match status" value="1"/>
</dbReference>
<reference evidence="15 16" key="1">
    <citation type="submission" date="2019-07" db="EMBL/GenBank/DDBJ databases">
        <title>Thalassofilum flectens gen. nov., sp. nov., a novel moderate thermophilic anaerobe from a shallow sea hot spring in Kunashir Island (Russia), representing a new family in the order Bacteroidales, and proposal of Thalassofilacea fam. nov.</title>
        <authorList>
            <person name="Kochetkova T.V."/>
            <person name="Podosokorskaya O.A."/>
            <person name="Novikov A."/>
            <person name="Elcheninov A.G."/>
            <person name="Toshchakov S.V."/>
            <person name="Kublanov I.V."/>
        </authorList>
    </citation>
    <scope>NUCLEOTIDE SEQUENCE [LARGE SCALE GENOMIC DNA]</scope>
    <source>
        <strain evidence="15 16">38-H</strain>
    </source>
</reference>
<dbReference type="Gene3D" id="1.10.150.530">
    <property type="match status" value="1"/>
</dbReference>
<feature type="domain" description="Radical SAM core" evidence="14">
    <location>
        <begin position="100"/>
        <end position="327"/>
    </location>
</feature>
<evidence type="ECO:0000256" key="3">
    <source>
        <dbReference type="ARBA" id="ARBA00007544"/>
    </source>
</evidence>
<evidence type="ECO:0000256" key="12">
    <source>
        <dbReference type="ARBA" id="ARBA00023014"/>
    </source>
</evidence>
<dbReference type="InterPro" id="IPR007197">
    <property type="entry name" value="rSAM"/>
</dbReference>
<evidence type="ECO:0000256" key="7">
    <source>
        <dbReference type="ARBA" id="ARBA00022603"/>
    </source>
</evidence>
<dbReference type="GO" id="GO:0005737">
    <property type="term" value="C:cytoplasm"/>
    <property type="evidence" value="ECO:0007669"/>
    <property type="project" value="UniProtKB-SubCell"/>
</dbReference>
<dbReference type="NCBIfam" id="TIGR00048">
    <property type="entry name" value="rRNA_mod_RlmN"/>
    <property type="match status" value="1"/>
</dbReference>
<dbReference type="SFLD" id="SFLDS00029">
    <property type="entry name" value="Radical_SAM"/>
    <property type="match status" value="1"/>
</dbReference>
<keyword evidence="4" id="KW-0004">4Fe-4S</keyword>
<dbReference type="GO" id="GO:0051539">
    <property type="term" value="F:4 iron, 4 sulfur cluster binding"/>
    <property type="evidence" value="ECO:0007669"/>
    <property type="project" value="UniProtKB-KW"/>
</dbReference>
<evidence type="ECO:0000313" key="16">
    <source>
        <dbReference type="Proteomes" id="UP000500961"/>
    </source>
</evidence>
<dbReference type="RefSeq" id="WP_173072797.1">
    <property type="nucleotide sequence ID" value="NZ_CP041345.1"/>
</dbReference>
<dbReference type="AlphaFoldDB" id="A0A7D4AWA7"/>
<dbReference type="Proteomes" id="UP000500961">
    <property type="component" value="Chromosome"/>
</dbReference>
<evidence type="ECO:0000256" key="13">
    <source>
        <dbReference type="ARBA" id="ARBA00023157"/>
    </source>
</evidence>
<name>A0A7D4AWA7_9BACT</name>
<comment type="subcellular location">
    <subcellularLocation>
        <location evidence="2">Cytoplasm</location>
    </subcellularLocation>
</comment>
<evidence type="ECO:0000256" key="1">
    <source>
        <dbReference type="ARBA" id="ARBA00001966"/>
    </source>
</evidence>
<dbReference type="CDD" id="cd01335">
    <property type="entry name" value="Radical_SAM"/>
    <property type="match status" value="1"/>
</dbReference>
<dbReference type="EMBL" id="CP041345">
    <property type="protein sequence ID" value="QKG79234.1"/>
    <property type="molecule type" value="Genomic_DNA"/>
</dbReference>
<evidence type="ECO:0000256" key="2">
    <source>
        <dbReference type="ARBA" id="ARBA00004496"/>
    </source>
</evidence>
<dbReference type="PANTHER" id="PTHR30544:SF5">
    <property type="entry name" value="RADICAL SAM CORE DOMAIN-CONTAINING PROTEIN"/>
    <property type="match status" value="1"/>
</dbReference>
<dbReference type="InterPro" id="IPR004383">
    <property type="entry name" value="rRNA_lsu_MTrfase_RlmN/Cfr"/>
</dbReference>
<dbReference type="Pfam" id="PF04055">
    <property type="entry name" value="Radical_SAM"/>
    <property type="match status" value="1"/>
</dbReference>
<dbReference type="GO" id="GO:0008173">
    <property type="term" value="F:RNA methyltransferase activity"/>
    <property type="evidence" value="ECO:0007669"/>
    <property type="project" value="InterPro"/>
</dbReference>
<dbReference type="GO" id="GO:0030488">
    <property type="term" value="P:tRNA methylation"/>
    <property type="evidence" value="ECO:0007669"/>
    <property type="project" value="InterPro"/>
</dbReference>
<keyword evidence="10" id="KW-0479">Metal-binding</keyword>
<evidence type="ECO:0000256" key="10">
    <source>
        <dbReference type="ARBA" id="ARBA00022723"/>
    </source>
</evidence>
<evidence type="ECO:0000256" key="6">
    <source>
        <dbReference type="ARBA" id="ARBA00022552"/>
    </source>
</evidence>
<sequence length="339" mass="37639">MQRSTNLIGLNIDEITDLLISAGFNGSYGNKISRWIYRKQVKSLNEINDIPKRIVNEIIALNGDILSDIAFKRFPGADGSVRYLFTNAEGQNYESIFMDNGKRKTLCVSTQAGCRMGCKFCMTGSIGFRGNLSAGRIVEQLLAIPERKLVNRIVLMGMGEPFDNYDEVTKALDIFTADWGAALGKSNITLSTVGILNGLERFLKELKCNLAISLHSPFPDERAQLLPSEHKNPINDMVALLKRYPIGKPLRLSFEYVALGGVNLSHEHAKAIAELLKGLKYHINIIPWNEHSAANYSQPTSEELNNFTRLLNQYGVLWTIRQSKGNEVGAACGQMAGKN</sequence>
<keyword evidence="9" id="KW-0949">S-adenosyl-L-methionine</keyword>
<keyword evidence="13" id="KW-1015">Disulfide bond</keyword>
<keyword evidence="11" id="KW-0408">Iron</keyword>
<accession>A0A7D4AWA7</accession>
<comment type="similarity">
    <text evidence="3">Belongs to the radical SAM superfamily. RlmN family.</text>
</comment>
<dbReference type="InterPro" id="IPR058240">
    <property type="entry name" value="rSAM_sf"/>
</dbReference>
<evidence type="ECO:0000256" key="5">
    <source>
        <dbReference type="ARBA" id="ARBA00022490"/>
    </source>
</evidence>
<evidence type="ECO:0000256" key="4">
    <source>
        <dbReference type="ARBA" id="ARBA00022485"/>
    </source>
</evidence>
<gene>
    <name evidence="15" type="primary">rlmN</name>
    <name evidence="15" type="ORF">FHG85_02800</name>
</gene>
<keyword evidence="6" id="KW-0698">rRNA processing</keyword>
<dbReference type="KEGG" id="ttz:FHG85_02800"/>
<evidence type="ECO:0000259" key="14">
    <source>
        <dbReference type="PROSITE" id="PS51918"/>
    </source>
</evidence>
<evidence type="ECO:0000256" key="9">
    <source>
        <dbReference type="ARBA" id="ARBA00022691"/>
    </source>
</evidence>
<dbReference type="GO" id="GO:0046872">
    <property type="term" value="F:metal ion binding"/>
    <property type="evidence" value="ECO:0007669"/>
    <property type="project" value="UniProtKB-KW"/>
</dbReference>
<dbReference type="PANTHER" id="PTHR30544">
    <property type="entry name" value="23S RRNA METHYLTRANSFERASE"/>
    <property type="match status" value="1"/>
</dbReference>
<evidence type="ECO:0000256" key="11">
    <source>
        <dbReference type="ARBA" id="ARBA00023004"/>
    </source>
</evidence>